<dbReference type="CDD" id="cd02440">
    <property type="entry name" value="AdoMet_MTases"/>
    <property type="match status" value="1"/>
</dbReference>
<dbReference type="PROSITE" id="PS51608">
    <property type="entry name" value="SAM_MT_UBIE"/>
    <property type="match status" value="1"/>
</dbReference>
<dbReference type="EMBL" id="QICQ01000001">
    <property type="protein sequence ID" value="PXV84178.1"/>
    <property type="molecule type" value="Genomic_DNA"/>
</dbReference>
<dbReference type="InterPro" id="IPR029063">
    <property type="entry name" value="SAM-dependent_MTases_sf"/>
</dbReference>
<accession>A0ABX5MBK1</accession>
<keyword evidence="3" id="KW-1185">Reference proteome</keyword>
<keyword evidence="1" id="KW-0474">Menaquinone biosynthesis</keyword>
<dbReference type="Gene3D" id="3.40.50.150">
    <property type="entry name" value="Vaccinia Virus protein VP39"/>
    <property type="match status" value="1"/>
</dbReference>
<dbReference type="PANTHER" id="PTHR43591">
    <property type="entry name" value="METHYLTRANSFERASE"/>
    <property type="match status" value="1"/>
</dbReference>
<dbReference type="Proteomes" id="UP000247780">
    <property type="component" value="Unassembled WGS sequence"/>
</dbReference>
<evidence type="ECO:0000313" key="2">
    <source>
        <dbReference type="EMBL" id="PXV84178.1"/>
    </source>
</evidence>
<organism evidence="2 3">
    <name type="scientific">Nitrosomonas eutropha</name>
    <dbReference type="NCBI Taxonomy" id="916"/>
    <lineage>
        <taxon>Bacteria</taxon>
        <taxon>Pseudomonadati</taxon>
        <taxon>Pseudomonadota</taxon>
        <taxon>Betaproteobacteria</taxon>
        <taxon>Nitrosomonadales</taxon>
        <taxon>Nitrosomonadaceae</taxon>
        <taxon>Nitrosomonas</taxon>
    </lineage>
</organism>
<gene>
    <name evidence="2" type="ORF">C8R14_10159</name>
</gene>
<reference evidence="2 3" key="1">
    <citation type="submission" date="2018-04" db="EMBL/GenBank/DDBJ databases">
        <title>Active sludge and wastewater microbial communities from Klosterneuburg, Austria.</title>
        <authorList>
            <person name="Wagner M."/>
        </authorList>
    </citation>
    <scope>NUCLEOTIDE SEQUENCE [LARGE SCALE GENOMIC DNA]</scope>
    <source>
        <strain evidence="2 3">Nm 57</strain>
    </source>
</reference>
<dbReference type="InterPro" id="IPR004033">
    <property type="entry name" value="UbiE/COQ5_MeTrFase"/>
</dbReference>
<dbReference type="Pfam" id="PF01209">
    <property type="entry name" value="Ubie_methyltran"/>
    <property type="match status" value="1"/>
</dbReference>
<evidence type="ECO:0000256" key="1">
    <source>
        <dbReference type="ARBA" id="ARBA00022428"/>
    </source>
</evidence>
<proteinExistence type="predicted"/>
<evidence type="ECO:0000313" key="3">
    <source>
        <dbReference type="Proteomes" id="UP000247780"/>
    </source>
</evidence>
<comment type="caution">
    <text evidence="2">The sequence shown here is derived from an EMBL/GenBank/DDBJ whole genome shotgun (WGS) entry which is preliminary data.</text>
</comment>
<dbReference type="SUPFAM" id="SSF53335">
    <property type="entry name" value="S-adenosyl-L-methionine-dependent methyltransferases"/>
    <property type="match status" value="1"/>
</dbReference>
<name>A0ABX5MBK1_9PROT</name>
<sequence>MGSHTAAFGETSTFDVAPVCWGYSMASPIWQTKFGLFARLECVCDQENSVSQQSNLSLAEVYERYLSRAIADPWTRVLLEFASPKPGERVLDLACGTGSVARQVAPMVGVSGQVLALDINSEMLDVGRAQPPPAGASILWQEGDATRLELPDDAFDLVLCQQGFQFFPDRVGSGREMRRVLRDGGSAVISVWQSLNSHPVYEALFTETARLLDVPTTDVDVAFSLSNSEELYTLLSEAGFQYIEITPRALSIRMSEPERFVQFSILGAATSVPAFASMDAVERLVLVEAVRDETHAIVQHFRDGDFLAFSMETNIAIVK</sequence>
<protein>
    <submittedName>
        <fullName evidence="2">UbiE/COQ5 methyltransferase-like protein</fullName>
    </submittedName>
</protein>